<reference evidence="2" key="1">
    <citation type="submission" date="2017-08" db="EMBL/GenBank/DDBJ databases">
        <authorList>
            <person name="Polle J.E."/>
            <person name="Barry K."/>
            <person name="Cushman J."/>
            <person name="Schmutz J."/>
            <person name="Tran D."/>
            <person name="Hathwaick L.T."/>
            <person name="Yim W.C."/>
            <person name="Jenkins J."/>
            <person name="Mckie-Krisberg Z.M."/>
            <person name="Prochnik S."/>
            <person name="Lindquist E."/>
            <person name="Dockter R.B."/>
            <person name="Adam C."/>
            <person name="Molina H."/>
            <person name="Bunkerborg J."/>
            <person name="Jin E."/>
            <person name="Buchheim M."/>
            <person name="Magnuson J."/>
        </authorList>
    </citation>
    <scope>NUCLEOTIDE SEQUENCE</scope>
    <source>
        <strain evidence="2">CCAP 19/18</strain>
    </source>
</reference>
<name>A0ABQ7GDE6_DUNSA</name>
<proteinExistence type="predicted"/>
<comment type="caution">
    <text evidence="2">The sequence shown here is derived from an EMBL/GenBank/DDBJ whole genome shotgun (WGS) entry which is preliminary data.</text>
</comment>
<feature type="compositionally biased region" description="Gly residues" evidence="1">
    <location>
        <begin position="83"/>
        <end position="104"/>
    </location>
</feature>
<protein>
    <recommendedName>
        <fullName evidence="4">Encoded protein</fullName>
    </recommendedName>
</protein>
<accession>A0ABQ7GDE6</accession>
<evidence type="ECO:0000256" key="1">
    <source>
        <dbReference type="SAM" id="MobiDB-lite"/>
    </source>
</evidence>
<gene>
    <name evidence="2" type="ORF">DUNSADRAFT_11418</name>
</gene>
<evidence type="ECO:0000313" key="3">
    <source>
        <dbReference type="Proteomes" id="UP000815325"/>
    </source>
</evidence>
<evidence type="ECO:0008006" key="4">
    <source>
        <dbReference type="Google" id="ProtNLM"/>
    </source>
</evidence>
<feature type="compositionally biased region" description="Polar residues" evidence="1">
    <location>
        <begin position="166"/>
        <end position="181"/>
    </location>
</feature>
<feature type="region of interest" description="Disordered" evidence="1">
    <location>
        <begin position="10"/>
        <end position="181"/>
    </location>
</feature>
<feature type="compositionally biased region" description="Polar residues" evidence="1">
    <location>
        <begin position="10"/>
        <end position="59"/>
    </location>
</feature>
<dbReference type="EMBL" id="MU069859">
    <property type="protein sequence ID" value="KAF5832632.1"/>
    <property type="molecule type" value="Genomic_DNA"/>
</dbReference>
<evidence type="ECO:0000313" key="2">
    <source>
        <dbReference type="EMBL" id="KAF5832632.1"/>
    </source>
</evidence>
<sequence>MCACMQVAEESQTAELARNKTWQDGNSRSSDNSVLSPSVRASLTPSALSVLQAQQSTQPGARPASPEPRGPHAGVPRASSGSFGSGSNGSGSFGKGSFSKGGGHSSFPLTRLGPSRLKRSRKKGGTGEPLLVIGTEGGSVRRTSRNESSFIHSYQLPAIGEDDSLHNGSQHNESLHNSPSD</sequence>
<organism evidence="2 3">
    <name type="scientific">Dunaliella salina</name>
    <name type="common">Green alga</name>
    <name type="synonym">Protococcus salinus</name>
    <dbReference type="NCBI Taxonomy" id="3046"/>
    <lineage>
        <taxon>Eukaryota</taxon>
        <taxon>Viridiplantae</taxon>
        <taxon>Chlorophyta</taxon>
        <taxon>core chlorophytes</taxon>
        <taxon>Chlorophyceae</taxon>
        <taxon>CS clade</taxon>
        <taxon>Chlamydomonadales</taxon>
        <taxon>Dunaliellaceae</taxon>
        <taxon>Dunaliella</taxon>
    </lineage>
</organism>
<dbReference type="Proteomes" id="UP000815325">
    <property type="component" value="Unassembled WGS sequence"/>
</dbReference>
<keyword evidence="3" id="KW-1185">Reference proteome</keyword>